<protein>
    <submittedName>
        <fullName evidence="2">(Mediterranean fruit fly) hypothetical protein</fullName>
    </submittedName>
</protein>
<evidence type="ECO:0000313" key="2">
    <source>
        <dbReference type="EMBL" id="CAD7003723.1"/>
    </source>
</evidence>
<proteinExistence type="predicted"/>
<accession>A0A811V2N9</accession>
<keyword evidence="3" id="KW-1185">Reference proteome</keyword>
<comment type="caution">
    <text evidence="2">The sequence shown here is derived from an EMBL/GenBank/DDBJ whole genome shotgun (WGS) entry which is preliminary data.</text>
</comment>
<dbReference type="Proteomes" id="UP000606786">
    <property type="component" value="Unassembled WGS sequence"/>
</dbReference>
<dbReference type="EMBL" id="CAJHJT010000034">
    <property type="protein sequence ID" value="CAD7003723.1"/>
    <property type="molecule type" value="Genomic_DNA"/>
</dbReference>
<evidence type="ECO:0000313" key="3">
    <source>
        <dbReference type="Proteomes" id="UP000606786"/>
    </source>
</evidence>
<reference evidence="2" key="1">
    <citation type="submission" date="2020-11" db="EMBL/GenBank/DDBJ databases">
        <authorList>
            <person name="Whitehead M."/>
        </authorList>
    </citation>
    <scope>NUCLEOTIDE SEQUENCE</scope>
    <source>
        <strain evidence="2">EGII</strain>
    </source>
</reference>
<feature type="region of interest" description="Disordered" evidence="1">
    <location>
        <begin position="37"/>
        <end position="63"/>
    </location>
</feature>
<feature type="compositionally biased region" description="Acidic residues" evidence="1">
    <location>
        <begin position="54"/>
        <end position="63"/>
    </location>
</feature>
<gene>
    <name evidence="2" type="ORF">CCAP1982_LOCUS12160</name>
</gene>
<organism evidence="2 3">
    <name type="scientific">Ceratitis capitata</name>
    <name type="common">Mediterranean fruit fly</name>
    <name type="synonym">Tephritis capitata</name>
    <dbReference type="NCBI Taxonomy" id="7213"/>
    <lineage>
        <taxon>Eukaryota</taxon>
        <taxon>Metazoa</taxon>
        <taxon>Ecdysozoa</taxon>
        <taxon>Arthropoda</taxon>
        <taxon>Hexapoda</taxon>
        <taxon>Insecta</taxon>
        <taxon>Pterygota</taxon>
        <taxon>Neoptera</taxon>
        <taxon>Endopterygota</taxon>
        <taxon>Diptera</taxon>
        <taxon>Brachycera</taxon>
        <taxon>Muscomorpha</taxon>
        <taxon>Tephritoidea</taxon>
        <taxon>Tephritidae</taxon>
        <taxon>Ceratitis</taxon>
        <taxon>Ceratitis</taxon>
    </lineage>
</organism>
<sequence length="63" mass="7013">MPLSKITFSKLRDYLPLRARLVLLSQRALTRGTAQYARCGSDDGDAPTTWPGDLCEDNEDKNA</sequence>
<evidence type="ECO:0000256" key="1">
    <source>
        <dbReference type="SAM" id="MobiDB-lite"/>
    </source>
</evidence>
<dbReference type="AlphaFoldDB" id="A0A811V2N9"/>
<name>A0A811V2N9_CERCA</name>